<name>A0ABQ8SSI4_PERAM</name>
<proteinExistence type="predicted"/>
<gene>
    <name evidence="2" type="ORF">ANN_16816</name>
</gene>
<accession>A0ABQ8SSI4</accession>
<sequence>MIQKAVESMVVQLSFDEREWILKCYWKVENVVEVQRCWRVEFGTQPPTRLTVTRIRDKFEINGTVQDVLEDARMGPRNE</sequence>
<dbReference type="Pfam" id="PF16087">
    <property type="entry name" value="DUF4817"/>
    <property type="match status" value="1"/>
</dbReference>
<keyword evidence="3" id="KW-1185">Reference proteome</keyword>
<dbReference type="EMBL" id="JAJSOF020000021">
    <property type="protein sequence ID" value="KAJ4436685.1"/>
    <property type="molecule type" value="Genomic_DNA"/>
</dbReference>
<protein>
    <recommendedName>
        <fullName evidence="1">DUF4817 domain-containing protein</fullName>
    </recommendedName>
</protein>
<evidence type="ECO:0000313" key="2">
    <source>
        <dbReference type="EMBL" id="KAJ4436685.1"/>
    </source>
</evidence>
<organism evidence="2 3">
    <name type="scientific">Periplaneta americana</name>
    <name type="common">American cockroach</name>
    <name type="synonym">Blatta americana</name>
    <dbReference type="NCBI Taxonomy" id="6978"/>
    <lineage>
        <taxon>Eukaryota</taxon>
        <taxon>Metazoa</taxon>
        <taxon>Ecdysozoa</taxon>
        <taxon>Arthropoda</taxon>
        <taxon>Hexapoda</taxon>
        <taxon>Insecta</taxon>
        <taxon>Pterygota</taxon>
        <taxon>Neoptera</taxon>
        <taxon>Polyneoptera</taxon>
        <taxon>Dictyoptera</taxon>
        <taxon>Blattodea</taxon>
        <taxon>Blattoidea</taxon>
        <taxon>Blattidae</taxon>
        <taxon>Blattinae</taxon>
        <taxon>Periplaneta</taxon>
    </lineage>
</organism>
<dbReference type="InterPro" id="IPR032135">
    <property type="entry name" value="DUF4817"/>
</dbReference>
<evidence type="ECO:0000313" key="3">
    <source>
        <dbReference type="Proteomes" id="UP001148838"/>
    </source>
</evidence>
<comment type="caution">
    <text evidence="2">The sequence shown here is derived from an EMBL/GenBank/DDBJ whole genome shotgun (WGS) entry which is preliminary data.</text>
</comment>
<reference evidence="2 3" key="1">
    <citation type="journal article" date="2022" name="Allergy">
        <title>Genome assembly and annotation of Periplaneta americana reveal a comprehensive cockroach allergen profile.</title>
        <authorList>
            <person name="Wang L."/>
            <person name="Xiong Q."/>
            <person name="Saelim N."/>
            <person name="Wang L."/>
            <person name="Nong W."/>
            <person name="Wan A.T."/>
            <person name="Shi M."/>
            <person name="Liu X."/>
            <person name="Cao Q."/>
            <person name="Hui J.H.L."/>
            <person name="Sookrung N."/>
            <person name="Leung T.F."/>
            <person name="Tungtrongchitr A."/>
            <person name="Tsui S.K.W."/>
        </authorList>
    </citation>
    <scope>NUCLEOTIDE SEQUENCE [LARGE SCALE GENOMIC DNA]</scope>
    <source>
        <strain evidence="2">PWHHKU_190912</strain>
    </source>
</reference>
<feature type="domain" description="DUF4817" evidence="1">
    <location>
        <begin position="14"/>
        <end position="66"/>
    </location>
</feature>
<dbReference type="Proteomes" id="UP001148838">
    <property type="component" value="Unassembled WGS sequence"/>
</dbReference>
<evidence type="ECO:0000259" key="1">
    <source>
        <dbReference type="Pfam" id="PF16087"/>
    </source>
</evidence>